<evidence type="ECO:0000256" key="5">
    <source>
        <dbReference type="ARBA" id="ARBA00022777"/>
    </source>
</evidence>
<keyword evidence="10" id="KW-1185">Reference proteome</keyword>
<dbReference type="InterPro" id="IPR005467">
    <property type="entry name" value="His_kinase_dom"/>
</dbReference>
<dbReference type="Gene3D" id="3.30.565.10">
    <property type="entry name" value="Histidine kinase-like ATPase, C-terminal domain"/>
    <property type="match status" value="1"/>
</dbReference>
<feature type="transmembrane region" description="Helical" evidence="7">
    <location>
        <begin position="289"/>
        <end position="306"/>
    </location>
</feature>
<feature type="transmembrane region" description="Helical" evidence="7">
    <location>
        <begin position="12"/>
        <end position="33"/>
    </location>
</feature>
<keyword evidence="7" id="KW-1133">Transmembrane helix</keyword>
<evidence type="ECO:0000256" key="3">
    <source>
        <dbReference type="ARBA" id="ARBA00022679"/>
    </source>
</evidence>
<evidence type="ECO:0000313" key="10">
    <source>
        <dbReference type="Proteomes" id="UP000075320"/>
    </source>
</evidence>
<dbReference type="EMBL" id="LUKE01000001">
    <property type="protein sequence ID" value="KYG66168.1"/>
    <property type="molecule type" value="Genomic_DNA"/>
</dbReference>
<dbReference type="SUPFAM" id="SSF47384">
    <property type="entry name" value="Homodimeric domain of signal transducing histidine kinase"/>
    <property type="match status" value="1"/>
</dbReference>
<feature type="domain" description="Histidine kinase" evidence="8">
    <location>
        <begin position="403"/>
        <end position="601"/>
    </location>
</feature>
<feature type="transmembrane region" description="Helical" evidence="7">
    <location>
        <begin position="341"/>
        <end position="364"/>
    </location>
</feature>
<keyword evidence="7" id="KW-0472">Membrane</keyword>
<evidence type="ECO:0000313" key="9">
    <source>
        <dbReference type="EMBL" id="KYG66168.1"/>
    </source>
</evidence>
<reference evidence="9 10" key="1">
    <citation type="submission" date="2016-03" db="EMBL/GenBank/DDBJ databases">
        <authorList>
            <person name="Ploux O."/>
        </authorList>
    </citation>
    <scope>NUCLEOTIDE SEQUENCE [LARGE SCALE GENOMIC DNA]</scope>
    <source>
        <strain evidence="9 10">R0</strain>
    </source>
</reference>
<proteinExistence type="predicted"/>
<dbReference type="AlphaFoldDB" id="A0A150WP44"/>
<feature type="transmembrane region" description="Helical" evidence="7">
    <location>
        <begin position="313"/>
        <end position="335"/>
    </location>
</feature>
<comment type="caution">
    <text evidence="9">The sequence shown here is derived from an EMBL/GenBank/DDBJ whole genome shotgun (WGS) entry which is preliminary data.</text>
</comment>
<evidence type="ECO:0000256" key="7">
    <source>
        <dbReference type="SAM" id="Phobius"/>
    </source>
</evidence>
<keyword evidence="3" id="KW-0808">Transferase</keyword>
<dbReference type="GO" id="GO:0005524">
    <property type="term" value="F:ATP binding"/>
    <property type="evidence" value="ECO:0007669"/>
    <property type="project" value="UniProtKB-KW"/>
</dbReference>
<dbReference type="GO" id="GO:0000155">
    <property type="term" value="F:phosphorelay sensor kinase activity"/>
    <property type="evidence" value="ECO:0007669"/>
    <property type="project" value="InterPro"/>
</dbReference>
<accession>A0A150WP44</accession>
<dbReference type="PANTHER" id="PTHR44936">
    <property type="entry name" value="SENSOR PROTEIN CREC"/>
    <property type="match status" value="1"/>
</dbReference>
<evidence type="ECO:0000256" key="6">
    <source>
        <dbReference type="ARBA" id="ARBA00022840"/>
    </source>
</evidence>
<dbReference type="SMART" id="SM00387">
    <property type="entry name" value="HATPase_c"/>
    <property type="match status" value="1"/>
</dbReference>
<organism evidence="9 10">
    <name type="scientific">Bdellovibrio bacteriovorus</name>
    <dbReference type="NCBI Taxonomy" id="959"/>
    <lineage>
        <taxon>Bacteria</taxon>
        <taxon>Pseudomonadati</taxon>
        <taxon>Bdellovibrionota</taxon>
        <taxon>Bdellovibrionia</taxon>
        <taxon>Bdellovibrionales</taxon>
        <taxon>Pseudobdellovibrionaceae</taxon>
        <taxon>Bdellovibrio</taxon>
    </lineage>
</organism>
<gene>
    <name evidence="9" type="ORF">AZI86_03655</name>
</gene>
<evidence type="ECO:0000256" key="1">
    <source>
        <dbReference type="ARBA" id="ARBA00000085"/>
    </source>
</evidence>
<evidence type="ECO:0000256" key="2">
    <source>
        <dbReference type="ARBA" id="ARBA00012438"/>
    </source>
</evidence>
<dbReference type="PROSITE" id="PS50109">
    <property type="entry name" value="HIS_KIN"/>
    <property type="match status" value="1"/>
</dbReference>
<dbReference type="PANTHER" id="PTHR44936:SF10">
    <property type="entry name" value="SENSOR PROTEIN RSTB"/>
    <property type="match status" value="1"/>
</dbReference>
<keyword evidence="6" id="KW-0067">ATP-binding</keyword>
<dbReference type="InterPro" id="IPR036097">
    <property type="entry name" value="HisK_dim/P_sf"/>
</dbReference>
<dbReference type="InterPro" id="IPR003594">
    <property type="entry name" value="HATPase_dom"/>
</dbReference>
<dbReference type="InterPro" id="IPR036890">
    <property type="entry name" value="HATPase_C_sf"/>
</dbReference>
<keyword evidence="4" id="KW-0547">Nucleotide-binding</keyword>
<dbReference type="Pfam" id="PF02518">
    <property type="entry name" value="HATPase_c"/>
    <property type="match status" value="1"/>
</dbReference>
<comment type="catalytic activity">
    <reaction evidence="1">
        <text>ATP + protein L-histidine = ADP + protein N-phospho-L-histidine.</text>
        <dbReference type="EC" id="2.7.13.3"/>
    </reaction>
</comment>
<dbReference type="EC" id="2.7.13.3" evidence="2"/>
<dbReference type="SUPFAM" id="SSF55874">
    <property type="entry name" value="ATPase domain of HSP90 chaperone/DNA topoisomerase II/histidine kinase"/>
    <property type="match status" value="1"/>
</dbReference>
<keyword evidence="5" id="KW-0418">Kinase</keyword>
<evidence type="ECO:0000256" key="4">
    <source>
        <dbReference type="ARBA" id="ARBA00022741"/>
    </source>
</evidence>
<evidence type="ECO:0000259" key="8">
    <source>
        <dbReference type="PROSITE" id="PS50109"/>
    </source>
</evidence>
<keyword evidence="7" id="KW-0812">Transmembrane</keyword>
<dbReference type="InterPro" id="IPR050980">
    <property type="entry name" value="2C_sensor_his_kinase"/>
</dbReference>
<sequence>MISIVRTWGVKLIVSLATAVVVSLLISAVRLSYLDALFLDLRNYLTSPTYKRSDIVSIDISELKNNKETLAVEDLIANIRKISAWEPSLLLLAVKAVEIRDVGLLEEIIESYPHFYLYSKWGEDGSFAQSKFKESPKNLVLKHTVDASLPPYDYKTRRFVLAMDTGPRYDTDLLKFNSVIPMFNADEGLGSGILTVYDTKQVNLRFYYPPSVPEIPLSKVKKEDVASKIVILTTRDNYTGTIKHPYARFGYEEDKSTNEYFSYGSYLLNVYANLKDREYVHEPSRTANIFWIFIFCFCNLSLLMILQQSPKKYIILSFLIIPIEFLMGLLTFYFTNVNFDFSRILVVQLLIQYVGIPVILINYLRRSDAEKIAFQKKAEREKVKMKFALKVAEAEVLMKIAAKVSHDLRGPIMALQIASEYLKGRVEPEVGSLIVESAARVRHIADDTLKAYRNEKSEKILPVVNVLEVLKELIASYRQIYPQVLFHIADDGFFGVQIPFYSLQRSISNILNNAIEAGGTEVSIRIRSFDESVQVIIANNGPQIPDEVRKKLFQERATFGKEAGTGLGLYQVRKEVESYGGSVALDTEEKTAFIISMPKELRPFVVELADNVWVLERNSDVGALLASVPDVQALSISNLNEGREMLRKWTGSEPLVLVDISFEDGENTAFDFLELINGSGLGRVLLFSTIIDHTEIQKIADSYGVQLVEKWRLINSIENLAKP</sequence>
<dbReference type="Proteomes" id="UP000075320">
    <property type="component" value="Unassembled WGS sequence"/>
</dbReference>
<name>A0A150WP44_BDEBC</name>
<protein>
    <recommendedName>
        <fullName evidence="2">histidine kinase</fullName>
        <ecNumber evidence="2">2.7.13.3</ecNumber>
    </recommendedName>
</protein>